<comment type="caution">
    <text evidence="10">The sequence shown here is derived from an EMBL/GenBank/DDBJ whole genome shotgun (WGS) entry which is preliminary data.</text>
</comment>
<feature type="non-terminal residue" evidence="10">
    <location>
        <position position="1"/>
    </location>
</feature>
<dbReference type="InterPro" id="IPR003004">
    <property type="entry name" value="GspF/PilC"/>
</dbReference>
<dbReference type="FunFam" id="1.20.81.30:FF:000001">
    <property type="entry name" value="Type II secretion system protein F"/>
    <property type="match status" value="1"/>
</dbReference>
<accession>X1A193</accession>
<dbReference type="Gene3D" id="1.20.81.30">
    <property type="entry name" value="Type II secretion system (T2SS), domain F"/>
    <property type="match status" value="1"/>
</dbReference>
<feature type="transmembrane region" description="Helical" evidence="8">
    <location>
        <begin position="152"/>
        <end position="174"/>
    </location>
</feature>
<proteinExistence type="inferred from homology"/>
<evidence type="ECO:0000256" key="8">
    <source>
        <dbReference type="SAM" id="Phobius"/>
    </source>
</evidence>
<evidence type="ECO:0000256" key="1">
    <source>
        <dbReference type="ARBA" id="ARBA00004429"/>
    </source>
</evidence>
<dbReference type="InterPro" id="IPR018076">
    <property type="entry name" value="T2SS_GspF_dom"/>
</dbReference>
<keyword evidence="6 8" id="KW-1133">Transmembrane helix</keyword>
<dbReference type="InterPro" id="IPR042094">
    <property type="entry name" value="T2SS_GspF_sf"/>
</dbReference>
<keyword evidence="7 8" id="KW-0472">Membrane</keyword>
<dbReference type="PANTHER" id="PTHR30012">
    <property type="entry name" value="GENERAL SECRETION PATHWAY PROTEIN"/>
    <property type="match status" value="1"/>
</dbReference>
<protein>
    <recommendedName>
        <fullName evidence="9">Type II secretion system protein GspF domain-containing protein</fullName>
    </recommendedName>
</protein>
<dbReference type="EMBL" id="BART01006600">
    <property type="protein sequence ID" value="GAG66508.1"/>
    <property type="molecule type" value="Genomic_DNA"/>
</dbReference>
<keyword evidence="5 8" id="KW-0812">Transmembrane</keyword>
<dbReference type="AlphaFoldDB" id="X1A193"/>
<gene>
    <name evidence="10" type="ORF">S01H4_15060</name>
</gene>
<evidence type="ECO:0000313" key="10">
    <source>
        <dbReference type="EMBL" id="GAG66508.1"/>
    </source>
</evidence>
<keyword evidence="3" id="KW-1003">Cell membrane</keyword>
<reference evidence="10" key="1">
    <citation type="journal article" date="2014" name="Front. Microbiol.">
        <title>High frequency of phylogenetically diverse reductive dehalogenase-homologous genes in deep subseafloor sedimentary metagenomes.</title>
        <authorList>
            <person name="Kawai M."/>
            <person name="Futagami T."/>
            <person name="Toyoda A."/>
            <person name="Takaki Y."/>
            <person name="Nishi S."/>
            <person name="Hori S."/>
            <person name="Arai W."/>
            <person name="Tsubouchi T."/>
            <person name="Morono Y."/>
            <person name="Uchiyama I."/>
            <person name="Ito T."/>
            <person name="Fujiyama A."/>
            <person name="Inagaki F."/>
            <person name="Takami H."/>
        </authorList>
    </citation>
    <scope>NUCLEOTIDE SEQUENCE</scope>
    <source>
        <strain evidence="10">Expedition CK06-06</strain>
    </source>
</reference>
<comment type="similarity">
    <text evidence="2">Belongs to the GSP F family.</text>
</comment>
<dbReference type="GO" id="GO:0005886">
    <property type="term" value="C:plasma membrane"/>
    <property type="evidence" value="ECO:0007669"/>
    <property type="project" value="UniProtKB-SubCell"/>
</dbReference>
<comment type="subcellular location">
    <subcellularLocation>
        <location evidence="1">Cell inner membrane</location>
        <topology evidence="1">Multi-pass membrane protein</topology>
    </subcellularLocation>
</comment>
<name>X1A193_9ZZZZ</name>
<dbReference type="PANTHER" id="PTHR30012:SF0">
    <property type="entry name" value="TYPE II SECRETION SYSTEM PROTEIN F-RELATED"/>
    <property type="match status" value="1"/>
</dbReference>
<evidence type="ECO:0000256" key="2">
    <source>
        <dbReference type="ARBA" id="ARBA00005745"/>
    </source>
</evidence>
<keyword evidence="4" id="KW-0997">Cell inner membrane</keyword>
<evidence type="ECO:0000256" key="7">
    <source>
        <dbReference type="ARBA" id="ARBA00023136"/>
    </source>
</evidence>
<dbReference type="Pfam" id="PF00482">
    <property type="entry name" value="T2SSF"/>
    <property type="match status" value="1"/>
</dbReference>
<evidence type="ECO:0000256" key="3">
    <source>
        <dbReference type="ARBA" id="ARBA00022475"/>
    </source>
</evidence>
<evidence type="ECO:0000256" key="5">
    <source>
        <dbReference type="ARBA" id="ARBA00022692"/>
    </source>
</evidence>
<sequence length="179" mass="19268">VYIVGSILLLIISTVLISKTSKGHYLFCRIALGVPLLGKVLRQAFIVIFCKTMSTLLAAGVSVLEVFDILSTMTNNDIIKDAIVHARERIVGGSNISLGLAESGFFPNMVVKMIQVGEESGSLSKVLDRTANYYERKVDSMITTLMSLLEPIMIVTVGGVVLTVVLALYLPIFAMGGQG</sequence>
<evidence type="ECO:0000256" key="6">
    <source>
        <dbReference type="ARBA" id="ARBA00022989"/>
    </source>
</evidence>
<evidence type="ECO:0000259" key="9">
    <source>
        <dbReference type="Pfam" id="PF00482"/>
    </source>
</evidence>
<feature type="domain" description="Type II secretion system protein GspF" evidence="9">
    <location>
        <begin position="49"/>
        <end position="171"/>
    </location>
</feature>
<organism evidence="10">
    <name type="scientific">marine sediment metagenome</name>
    <dbReference type="NCBI Taxonomy" id="412755"/>
    <lineage>
        <taxon>unclassified sequences</taxon>
        <taxon>metagenomes</taxon>
        <taxon>ecological metagenomes</taxon>
    </lineage>
</organism>
<evidence type="ECO:0000256" key="4">
    <source>
        <dbReference type="ARBA" id="ARBA00022519"/>
    </source>
</evidence>